<evidence type="ECO:0000256" key="2">
    <source>
        <dbReference type="ARBA" id="ARBA00010333"/>
    </source>
</evidence>
<proteinExistence type="inferred from homology"/>
<evidence type="ECO:0000313" key="7">
    <source>
        <dbReference type="Proteomes" id="UP001061361"/>
    </source>
</evidence>
<evidence type="ECO:0000259" key="5">
    <source>
        <dbReference type="SMART" id="SM00062"/>
    </source>
</evidence>
<evidence type="ECO:0000256" key="1">
    <source>
        <dbReference type="ARBA" id="ARBA00004196"/>
    </source>
</evidence>
<dbReference type="PANTHER" id="PTHR35936">
    <property type="entry name" value="MEMBRANE-BOUND LYTIC MUREIN TRANSGLYCOSYLASE F"/>
    <property type="match status" value="1"/>
</dbReference>
<gene>
    <name evidence="6" type="ORF">JCM14722_02910</name>
</gene>
<comment type="similarity">
    <text evidence="2 4">Belongs to the bacterial solute-binding protein 3 family.</text>
</comment>
<dbReference type="InterPro" id="IPR018313">
    <property type="entry name" value="SBP_3_CS"/>
</dbReference>
<evidence type="ECO:0000313" key="6">
    <source>
        <dbReference type="EMBL" id="BDQ32749.1"/>
    </source>
</evidence>
<dbReference type="SUPFAM" id="SSF53850">
    <property type="entry name" value="Periplasmic binding protein-like II"/>
    <property type="match status" value="1"/>
</dbReference>
<accession>A0ABN6RPM5</accession>
<protein>
    <submittedName>
        <fullName evidence="6">Amino acid ABC transporter</fullName>
    </submittedName>
</protein>
<evidence type="ECO:0000256" key="3">
    <source>
        <dbReference type="ARBA" id="ARBA00022729"/>
    </source>
</evidence>
<sequence>MVFAVATGFPPYQFETDEGAPTGLDVDVVKLVCARLGVEVNIVQGPWEDMLTMLRTGKVDCVAGMEMTEKRGRIFDFTNPYYTRRSIVFTLVDNWDINSLDDLRGRIIAGDRHSAADERLSRLYPEQRIRILYTESKDKSFRMLRSGEVVALIAPMAVGYHLGFRYRMALKVIDDVDPGVSVALAVNKGELRLRDRLNAAIVELMQDGSMATALRKWKVQ</sequence>
<dbReference type="Pfam" id="PF00497">
    <property type="entry name" value="SBP_bac_3"/>
    <property type="match status" value="1"/>
</dbReference>
<dbReference type="InterPro" id="IPR001638">
    <property type="entry name" value="Solute-binding_3/MltF_N"/>
</dbReference>
<evidence type="ECO:0000256" key="4">
    <source>
        <dbReference type="RuleBase" id="RU003744"/>
    </source>
</evidence>
<dbReference type="Gene3D" id="3.40.190.10">
    <property type="entry name" value="Periplasmic binding protein-like II"/>
    <property type="match status" value="2"/>
</dbReference>
<dbReference type="SMART" id="SM00062">
    <property type="entry name" value="PBPb"/>
    <property type="match status" value="1"/>
</dbReference>
<keyword evidence="3" id="KW-0732">Signal</keyword>
<dbReference type="PROSITE" id="PS01039">
    <property type="entry name" value="SBP_BACTERIAL_3"/>
    <property type="match status" value="1"/>
</dbReference>
<dbReference type="Proteomes" id="UP001061361">
    <property type="component" value="Chromosome"/>
</dbReference>
<dbReference type="EMBL" id="AP026708">
    <property type="protein sequence ID" value="BDQ32749.1"/>
    <property type="molecule type" value="Genomic_DNA"/>
</dbReference>
<dbReference type="CDD" id="cd13704">
    <property type="entry name" value="PBP2_HisK"/>
    <property type="match status" value="1"/>
</dbReference>
<name>A0ABN6RPM5_9BACT</name>
<feature type="domain" description="Solute-binding protein family 3/N-terminal" evidence="5">
    <location>
        <begin position="2"/>
        <end position="220"/>
    </location>
</feature>
<reference evidence="6" key="1">
    <citation type="submission" date="2022-08" db="EMBL/GenBank/DDBJ databases">
        <title>Genome Sequence of the sulphate-reducing bacterium, Pseudodesulfovibrio portus JCM14722.</title>
        <authorList>
            <person name="Kondo R."/>
            <person name="Kataoka T."/>
        </authorList>
    </citation>
    <scope>NUCLEOTIDE SEQUENCE</scope>
    <source>
        <strain evidence="6">JCM 14722</strain>
    </source>
</reference>
<comment type="subcellular location">
    <subcellularLocation>
        <location evidence="1">Cell envelope</location>
    </subcellularLocation>
</comment>
<organism evidence="6 7">
    <name type="scientific">Pseudodesulfovibrio portus</name>
    <dbReference type="NCBI Taxonomy" id="231439"/>
    <lineage>
        <taxon>Bacteria</taxon>
        <taxon>Pseudomonadati</taxon>
        <taxon>Thermodesulfobacteriota</taxon>
        <taxon>Desulfovibrionia</taxon>
        <taxon>Desulfovibrionales</taxon>
        <taxon>Desulfovibrionaceae</taxon>
    </lineage>
</organism>
<keyword evidence="7" id="KW-1185">Reference proteome</keyword>